<sequence length="320" mass="34541">MSSVKRFVDSVIIITGSSAGIGRQTALEFAREGASVVIHGQCRERLEETEKLLNQEGIGPKRILSIIGQLEREEVPKQILEQTLDKFGKIDVLVNNAAAGCKPGITFKAGSDANSLANLDYLFAVNLRSVVQLLEGALPYLEATKGNVVNISTSGALRPLRSAAFYCALKSALNTLTESYAQIWGPKGVRINNVSPGPIKTLIFERNGICGTKKEQASFDTKNNQIMSRLGLDWISEDFPGSINPNLTRGLDIRKSATLMGRYGNVEEVAAVIKFLASKEASFVCGANWLVDAGMAIKAIPVDISGEIIGEISGEIIWKN</sequence>
<dbReference type="PRINTS" id="PR00080">
    <property type="entry name" value="SDRFAMILY"/>
</dbReference>
<dbReference type="WBParaSite" id="scaffold7577_cov268.g12189">
    <property type="protein sequence ID" value="scaffold7577_cov268.g12189"/>
    <property type="gene ID" value="scaffold7577_cov268.g12189"/>
</dbReference>
<dbReference type="InterPro" id="IPR002347">
    <property type="entry name" value="SDR_fam"/>
</dbReference>
<protein>
    <submittedName>
        <fullName evidence="3">Short-chain dehydrogenase</fullName>
    </submittedName>
</protein>
<dbReference type="PANTHER" id="PTHR43975:SF2">
    <property type="entry name" value="EG:BACR7A4.14 PROTEIN-RELATED"/>
    <property type="match status" value="1"/>
</dbReference>
<dbReference type="PANTHER" id="PTHR43975">
    <property type="entry name" value="ZGC:101858"/>
    <property type="match status" value="1"/>
</dbReference>
<evidence type="ECO:0000256" key="1">
    <source>
        <dbReference type="RuleBase" id="RU000363"/>
    </source>
</evidence>
<dbReference type="InterPro" id="IPR036291">
    <property type="entry name" value="NAD(P)-bd_dom_sf"/>
</dbReference>
<evidence type="ECO:0000313" key="3">
    <source>
        <dbReference type="WBParaSite" id="scaffold7577_cov268.g12189"/>
    </source>
</evidence>
<name>A0A915N6J1_MELJA</name>
<keyword evidence="2" id="KW-1185">Reference proteome</keyword>
<proteinExistence type="inferred from homology"/>
<reference evidence="3" key="1">
    <citation type="submission" date="2022-11" db="UniProtKB">
        <authorList>
            <consortium name="WormBaseParasite"/>
        </authorList>
    </citation>
    <scope>IDENTIFICATION</scope>
</reference>
<dbReference type="Proteomes" id="UP000887561">
    <property type="component" value="Unplaced"/>
</dbReference>
<accession>A0A915N6J1</accession>
<dbReference type="Gene3D" id="3.40.50.720">
    <property type="entry name" value="NAD(P)-binding Rossmann-like Domain"/>
    <property type="match status" value="1"/>
</dbReference>
<dbReference type="Pfam" id="PF13561">
    <property type="entry name" value="adh_short_C2"/>
    <property type="match status" value="1"/>
</dbReference>
<dbReference type="AlphaFoldDB" id="A0A915N6J1"/>
<comment type="similarity">
    <text evidence="1">Belongs to the short-chain dehydrogenases/reductases (SDR) family.</text>
</comment>
<dbReference type="SUPFAM" id="SSF51735">
    <property type="entry name" value="NAD(P)-binding Rossmann-fold domains"/>
    <property type="match status" value="1"/>
</dbReference>
<dbReference type="PRINTS" id="PR00081">
    <property type="entry name" value="GDHRDH"/>
</dbReference>
<organism evidence="2 3">
    <name type="scientific">Meloidogyne javanica</name>
    <name type="common">Root-knot nematode worm</name>
    <dbReference type="NCBI Taxonomy" id="6303"/>
    <lineage>
        <taxon>Eukaryota</taxon>
        <taxon>Metazoa</taxon>
        <taxon>Ecdysozoa</taxon>
        <taxon>Nematoda</taxon>
        <taxon>Chromadorea</taxon>
        <taxon>Rhabditida</taxon>
        <taxon>Tylenchina</taxon>
        <taxon>Tylenchomorpha</taxon>
        <taxon>Tylenchoidea</taxon>
        <taxon>Meloidogynidae</taxon>
        <taxon>Meloidogyninae</taxon>
        <taxon>Meloidogyne</taxon>
        <taxon>Meloidogyne incognita group</taxon>
    </lineage>
</organism>
<dbReference type="Pfam" id="PF00106">
    <property type="entry name" value="adh_short"/>
    <property type="match status" value="1"/>
</dbReference>
<evidence type="ECO:0000313" key="2">
    <source>
        <dbReference type="Proteomes" id="UP000887561"/>
    </source>
</evidence>